<organism evidence="2 3">
    <name type="scientific">Candidatus Enterococcus ferrettii</name>
    <dbReference type="NCBI Taxonomy" id="2815324"/>
    <lineage>
        <taxon>Bacteria</taxon>
        <taxon>Bacillati</taxon>
        <taxon>Bacillota</taxon>
        <taxon>Bacilli</taxon>
        <taxon>Lactobacillales</taxon>
        <taxon>Enterococcaceae</taxon>
        <taxon>Enterococcus</taxon>
    </lineage>
</organism>
<dbReference type="Pfam" id="PF06166">
    <property type="entry name" value="DUF979"/>
    <property type="match status" value="1"/>
</dbReference>
<dbReference type="RefSeq" id="WP_207701231.1">
    <property type="nucleotide sequence ID" value="NZ_JAFREL020000007.1"/>
</dbReference>
<name>A0ABV0EWN9_9ENTE</name>
<dbReference type="InterPro" id="IPR009323">
    <property type="entry name" value="DUF979"/>
</dbReference>
<keyword evidence="1" id="KW-0472">Membrane</keyword>
<reference evidence="2 3" key="1">
    <citation type="submission" date="2024-02" db="EMBL/GenBank/DDBJ databases">
        <title>The Genome Sequence of Enterococcus sp. DIV0159.</title>
        <authorList>
            <person name="Earl A."/>
            <person name="Manson A."/>
            <person name="Gilmore M."/>
            <person name="Sanders J."/>
            <person name="Shea T."/>
            <person name="Howe W."/>
            <person name="Livny J."/>
            <person name="Cuomo C."/>
            <person name="Neafsey D."/>
            <person name="Birren B."/>
        </authorList>
    </citation>
    <scope>NUCLEOTIDE SEQUENCE [LARGE SCALE GENOMIC DNA]</scope>
    <source>
        <strain evidence="2 3">665A</strain>
    </source>
</reference>
<dbReference type="EMBL" id="JAFREL020000007">
    <property type="protein sequence ID" value="MEO1773070.1"/>
    <property type="molecule type" value="Genomic_DNA"/>
</dbReference>
<sequence>MSFFTDSGIALGDKLLEIIYMIMGLISIYTGIRNARDKENPTPIGTAVFWCSLGLVLTFGRWIPSIINGVLVVIMTLPAIFKKVSKGKDSAPSAEFTRKMADKIGMKIFIPALSMGICAILFALFTTLGALVGVGVGVGVSIIILMILSKENKPHVFLDDAERMLSTVGPLSMLPMLLASLGAIFTAAGVGDVISSMVATVIPKGNVNVGIIVFAVGMMLFTMIMGNAFAAITVMTVGIGGPFVLAYGADPVLIGMVALTCGYCGTLCTPMAANFNIVPVAMLEMKDRFGVIKNQVLLAFVFLIFQIFYMILFK</sequence>
<keyword evidence="1" id="KW-1133">Transmembrane helix</keyword>
<evidence type="ECO:0008006" key="4">
    <source>
        <dbReference type="Google" id="ProtNLM"/>
    </source>
</evidence>
<proteinExistence type="predicted"/>
<feature type="transmembrane region" description="Helical" evidence="1">
    <location>
        <begin position="168"/>
        <end position="189"/>
    </location>
</feature>
<evidence type="ECO:0000313" key="2">
    <source>
        <dbReference type="EMBL" id="MEO1773070.1"/>
    </source>
</evidence>
<feature type="transmembrane region" description="Helical" evidence="1">
    <location>
        <begin position="130"/>
        <end position="148"/>
    </location>
</feature>
<evidence type="ECO:0000313" key="3">
    <source>
        <dbReference type="Proteomes" id="UP000664357"/>
    </source>
</evidence>
<dbReference type="Proteomes" id="UP000664357">
    <property type="component" value="Unassembled WGS sequence"/>
</dbReference>
<feature type="transmembrane region" description="Helical" evidence="1">
    <location>
        <begin position="296"/>
        <end position="313"/>
    </location>
</feature>
<gene>
    <name evidence="2" type="ORF">JZO67_005054</name>
</gene>
<feature type="transmembrane region" description="Helical" evidence="1">
    <location>
        <begin position="104"/>
        <end position="124"/>
    </location>
</feature>
<keyword evidence="1" id="KW-0812">Transmembrane</keyword>
<accession>A0ABV0EWN9</accession>
<evidence type="ECO:0000256" key="1">
    <source>
        <dbReference type="SAM" id="Phobius"/>
    </source>
</evidence>
<keyword evidence="3" id="KW-1185">Reference proteome</keyword>
<feature type="transmembrane region" description="Helical" evidence="1">
    <location>
        <begin position="66"/>
        <end position="84"/>
    </location>
</feature>
<protein>
    <recommendedName>
        <fullName evidence="4">DUF979 domain-containing protein</fullName>
    </recommendedName>
</protein>
<feature type="transmembrane region" description="Helical" evidence="1">
    <location>
        <begin position="253"/>
        <end position="275"/>
    </location>
</feature>
<comment type="caution">
    <text evidence="2">The sequence shown here is derived from an EMBL/GenBank/DDBJ whole genome shotgun (WGS) entry which is preliminary data.</text>
</comment>
<feature type="transmembrane region" description="Helical" evidence="1">
    <location>
        <begin position="15"/>
        <end position="32"/>
    </location>
</feature>